<feature type="transmembrane region" description="Helical" evidence="1">
    <location>
        <begin position="6"/>
        <end position="27"/>
    </location>
</feature>
<feature type="transmembrane region" description="Helical" evidence="1">
    <location>
        <begin position="61"/>
        <end position="78"/>
    </location>
</feature>
<evidence type="ECO:0000313" key="2">
    <source>
        <dbReference type="EMBL" id="TDP71731.1"/>
    </source>
</evidence>
<evidence type="ECO:0000313" key="3">
    <source>
        <dbReference type="Proteomes" id="UP000295361"/>
    </source>
</evidence>
<proteinExistence type="predicted"/>
<sequence length="106" mass="11236">MTESELLLHLVDLVLAVSLLELAWLMLRRSAPHLARRPLLVNLLAGLALMLGLRLGLSGAALPWVALCLAAAGVAHLLDLRARWCAAGANSLSLPSSPMTGHERSS</sequence>
<gene>
    <name evidence="2" type="ORF">DES47_103714</name>
</gene>
<evidence type="ECO:0000256" key="1">
    <source>
        <dbReference type="SAM" id="Phobius"/>
    </source>
</evidence>
<keyword evidence="1" id="KW-1133">Transmembrane helix</keyword>
<feature type="transmembrane region" description="Helical" evidence="1">
    <location>
        <begin position="39"/>
        <end position="55"/>
    </location>
</feature>
<comment type="caution">
    <text evidence="2">The sequence shown here is derived from an EMBL/GenBank/DDBJ whole genome shotgun (WGS) entry which is preliminary data.</text>
</comment>
<dbReference type="InParanoid" id="A0A4R6QQ14"/>
<reference evidence="2 3" key="1">
    <citation type="submission" date="2019-03" db="EMBL/GenBank/DDBJ databases">
        <title>Genomic Encyclopedia of Type Strains, Phase IV (KMG-IV): sequencing the most valuable type-strain genomes for metagenomic binning, comparative biology and taxonomic classification.</title>
        <authorList>
            <person name="Goeker M."/>
        </authorList>
    </citation>
    <scope>NUCLEOTIDE SEQUENCE [LARGE SCALE GENOMIC DNA]</scope>
    <source>
        <strain evidence="2 3">DSM 16998</strain>
    </source>
</reference>
<dbReference type="Proteomes" id="UP000295361">
    <property type="component" value="Unassembled WGS sequence"/>
</dbReference>
<organism evidence="2 3">
    <name type="scientific">Roseateles toxinivorans</name>
    <dbReference type="NCBI Taxonomy" id="270368"/>
    <lineage>
        <taxon>Bacteria</taxon>
        <taxon>Pseudomonadati</taxon>
        <taxon>Pseudomonadota</taxon>
        <taxon>Betaproteobacteria</taxon>
        <taxon>Burkholderiales</taxon>
        <taxon>Sphaerotilaceae</taxon>
        <taxon>Roseateles</taxon>
    </lineage>
</organism>
<keyword evidence="1" id="KW-0472">Membrane</keyword>
<protein>
    <submittedName>
        <fullName evidence="2">Uncharacterized protein</fullName>
    </submittedName>
</protein>
<name>A0A4R6QQ14_9BURK</name>
<dbReference type="EMBL" id="SNXS01000003">
    <property type="protein sequence ID" value="TDP71731.1"/>
    <property type="molecule type" value="Genomic_DNA"/>
</dbReference>
<keyword evidence="1" id="KW-0812">Transmembrane</keyword>
<accession>A0A4R6QQ14</accession>
<dbReference type="RefSeq" id="WP_133701486.1">
    <property type="nucleotide sequence ID" value="NZ_SNXS01000003.1"/>
</dbReference>
<keyword evidence="3" id="KW-1185">Reference proteome</keyword>
<dbReference type="AlphaFoldDB" id="A0A4R6QQ14"/>